<comment type="catalytic activity">
    <reaction evidence="1">
        <text>Hydrolysis of terminal, non-reducing (1-&gt;4)-linked alpha-D-glucose residues with release of alpha-D-glucose.</text>
        <dbReference type="EC" id="3.2.1.20"/>
    </reaction>
</comment>
<evidence type="ECO:0000313" key="8">
    <source>
        <dbReference type="Proteomes" id="UP000051574"/>
    </source>
</evidence>
<comment type="caution">
    <text evidence="7">The sequence shown here is derived from an EMBL/GenBank/DDBJ whole genome shotgun (WGS) entry which is preliminary data.</text>
</comment>
<dbReference type="InterPro" id="IPR042280">
    <property type="entry name" value="SLC3A2"/>
</dbReference>
<feature type="domain" description="Solute carrier family 3 member 2 N-terminal" evidence="6">
    <location>
        <begin position="95"/>
        <end position="158"/>
    </location>
</feature>
<dbReference type="Gene3D" id="3.20.20.80">
    <property type="entry name" value="Glycosidases"/>
    <property type="match status" value="1"/>
</dbReference>
<dbReference type="GO" id="GO:0015823">
    <property type="term" value="P:phenylalanine transport"/>
    <property type="evidence" value="ECO:0007669"/>
    <property type="project" value="TreeGrafter"/>
</dbReference>
<name>A0A0T6BDU1_9SCAR</name>
<dbReference type="GO" id="GO:0005975">
    <property type="term" value="P:carbohydrate metabolic process"/>
    <property type="evidence" value="ECO:0007669"/>
    <property type="project" value="InterPro"/>
</dbReference>
<reference evidence="7 8" key="1">
    <citation type="submission" date="2015-09" db="EMBL/GenBank/DDBJ databases">
        <title>Draft genome of the scarab beetle Oryctes borbonicus.</title>
        <authorList>
            <person name="Meyer J.M."/>
            <person name="Markov G.V."/>
            <person name="Baskaran P."/>
            <person name="Herrmann M."/>
            <person name="Sommer R.J."/>
            <person name="Roedelsperger C."/>
        </authorList>
    </citation>
    <scope>NUCLEOTIDE SEQUENCE [LARGE SCALE GENOMIC DNA]</scope>
    <source>
        <strain evidence="7">OB123</strain>
        <tissue evidence="7">Whole animal</tissue>
    </source>
</reference>
<dbReference type="Proteomes" id="UP000051574">
    <property type="component" value="Unassembled WGS sequence"/>
</dbReference>
<feature type="domain" description="Glycosyl hydrolase family 13 catalytic" evidence="5">
    <location>
        <begin position="195"/>
        <end position="370"/>
    </location>
</feature>
<dbReference type="EC" id="3.2.1.20" evidence="2"/>
<keyword evidence="8" id="KW-1185">Reference proteome</keyword>
<dbReference type="AlphaFoldDB" id="A0A0T6BDU1"/>
<dbReference type="InterPro" id="IPR006047">
    <property type="entry name" value="GH13_cat_dom"/>
</dbReference>
<gene>
    <name evidence="7" type="ORF">AMK59_1880</name>
</gene>
<keyword evidence="4" id="KW-0812">Transmembrane</keyword>
<dbReference type="OrthoDB" id="204980at2759"/>
<dbReference type="GO" id="GO:0015190">
    <property type="term" value="F:L-leucine transmembrane transporter activity"/>
    <property type="evidence" value="ECO:0007669"/>
    <property type="project" value="TreeGrafter"/>
</dbReference>
<evidence type="ECO:0000256" key="1">
    <source>
        <dbReference type="ARBA" id="ARBA00001657"/>
    </source>
</evidence>
<sequence length="474" mass="53375">MDKNKLDVSGKDANNTTTTNATYKPIPEAEYLEEQALARLSSHAKNHNAPEADGAHEKMLPEDDKLTHSVKIIPSPGSPEKKADGFVLDIKPSVVIGMGKEELMKYANDPFWVRLRWFLFICFWLLWAAMLVGAILIIIAAPKCAPPEPKTWWEEGPLTEVNTKITTDELKTLKSRGINGVIADWTLDALKTLDDSADFKSLLQKAKDADIDLIVGIEPGTSSLYFNDSEAKDDTYVNYYIWQNNPKGNSTEPPNNWLTPSDTSAWIYSEIRKQFYYAPFGKPWLNYRDHSVQQAFSKVISKFLESGAHGIRLSKAPYLLVDSDFASENVGDSVNAAVGQYNFYSHHKTRDQPDLGILLKSWKNIVKNKTENGPFMLRDDLSSLEAYKVNGSLMIDLPRHSQVFNEKLISGIQIKKAVDSAYHTLEKKWGLWESSNTGLDRDVIDMVTMLLPGTTVIPMNHTINKELISYRKSP</sequence>
<keyword evidence="4" id="KW-0472">Membrane</keyword>
<feature type="compositionally biased region" description="Low complexity" evidence="3">
    <location>
        <begin position="13"/>
        <end position="22"/>
    </location>
</feature>
<dbReference type="GO" id="GO:0016323">
    <property type="term" value="C:basolateral plasma membrane"/>
    <property type="evidence" value="ECO:0007669"/>
    <property type="project" value="TreeGrafter"/>
</dbReference>
<protein>
    <recommendedName>
        <fullName evidence="2">alpha-glucosidase</fullName>
        <ecNumber evidence="2">3.2.1.20</ecNumber>
    </recommendedName>
</protein>
<proteinExistence type="predicted"/>
<dbReference type="EMBL" id="LJIG01001410">
    <property type="protein sequence ID" value="KRT85530.1"/>
    <property type="molecule type" value="Genomic_DNA"/>
</dbReference>
<accession>A0A0T6BDU1</accession>
<dbReference type="GO" id="GO:1903801">
    <property type="term" value="P:L-leucine import across plasma membrane"/>
    <property type="evidence" value="ECO:0007669"/>
    <property type="project" value="TreeGrafter"/>
</dbReference>
<feature type="non-terminal residue" evidence="7">
    <location>
        <position position="474"/>
    </location>
</feature>
<feature type="compositionally biased region" description="Basic and acidic residues" evidence="3">
    <location>
        <begin position="1"/>
        <end position="10"/>
    </location>
</feature>
<dbReference type="GO" id="GO:0004558">
    <property type="term" value="F:alpha-1,4-glucosidase activity"/>
    <property type="evidence" value="ECO:0007669"/>
    <property type="project" value="UniProtKB-EC"/>
</dbReference>
<evidence type="ECO:0000313" key="7">
    <source>
        <dbReference type="EMBL" id="KRT85530.1"/>
    </source>
</evidence>
<dbReference type="GO" id="GO:1904273">
    <property type="term" value="P:L-alanine import across plasma membrane"/>
    <property type="evidence" value="ECO:0007669"/>
    <property type="project" value="TreeGrafter"/>
</dbReference>
<dbReference type="Gene3D" id="3.90.400.10">
    <property type="entry name" value="Oligo-1,6-glucosidase, Domain 2"/>
    <property type="match status" value="1"/>
</dbReference>
<feature type="region of interest" description="Disordered" evidence="3">
    <location>
        <begin position="1"/>
        <end position="25"/>
    </location>
</feature>
<dbReference type="GO" id="GO:0015180">
    <property type="term" value="F:L-alanine transmembrane transporter activity"/>
    <property type="evidence" value="ECO:0007669"/>
    <property type="project" value="TreeGrafter"/>
</dbReference>
<dbReference type="SUPFAM" id="SSF51445">
    <property type="entry name" value="(Trans)glycosidases"/>
    <property type="match status" value="1"/>
</dbReference>
<evidence type="ECO:0000259" key="6">
    <source>
        <dbReference type="Pfam" id="PF16028"/>
    </source>
</evidence>
<dbReference type="InterPro" id="IPR045857">
    <property type="entry name" value="O16G_dom_2"/>
</dbReference>
<evidence type="ECO:0000256" key="2">
    <source>
        <dbReference type="ARBA" id="ARBA00012741"/>
    </source>
</evidence>
<dbReference type="Pfam" id="PF16028">
    <property type="entry name" value="SLC3A2_N"/>
    <property type="match status" value="1"/>
</dbReference>
<evidence type="ECO:0000256" key="3">
    <source>
        <dbReference type="SAM" id="MobiDB-lite"/>
    </source>
</evidence>
<dbReference type="InterPro" id="IPR017853">
    <property type="entry name" value="GH"/>
</dbReference>
<dbReference type="PANTHER" id="PTHR46673:SF1">
    <property type="entry name" value="4F2 CELL-SURFACE ANTIGEN HEAVY CHAIN"/>
    <property type="match status" value="1"/>
</dbReference>
<dbReference type="GO" id="GO:0015173">
    <property type="term" value="F:aromatic amino acid transmembrane transporter activity"/>
    <property type="evidence" value="ECO:0007669"/>
    <property type="project" value="TreeGrafter"/>
</dbReference>
<feature type="transmembrane region" description="Helical" evidence="4">
    <location>
        <begin position="117"/>
        <end position="141"/>
    </location>
</feature>
<dbReference type="InterPro" id="IPR031984">
    <property type="entry name" value="SLC3A2_N"/>
</dbReference>
<keyword evidence="4" id="KW-1133">Transmembrane helix</keyword>
<evidence type="ECO:0000256" key="4">
    <source>
        <dbReference type="SAM" id="Phobius"/>
    </source>
</evidence>
<dbReference type="GO" id="GO:0016324">
    <property type="term" value="C:apical plasma membrane"/>
    <property type="evidence" value="ECO:0007669"/>
    <property type="project" value="TreeGrafter"/>
</dbReference>
<evidence type="ECO:0000259" key="5">
    <source>
        <dbReference type="Pfam" id="PF00128"/>
    </source>
</evidence>
<dbReference type="Pfam" id="PF00128">
    <property type="entry name" value="Alpha-amylase"/>
    <property type="match status" value="1"/>
</dbReference>
<dbReference type="PANTHER" id="PTHR46673">
    <property type="entry name" value="4F2 CELL-SURFACE ANTIGEN HEAVY CHAIN"/>
    <property type="match status" value="1"/>
</dbReference>
<organism evidence="7 8">
    <name type="scientific">Oryctes borbonicus</name>
    <dbReference type="NCBI Taxonomy" id="1629725"/>
    <lineage>
        <taxon>Eukaryota</taxon>
        <taxon>Metazoa</taxon>
        <taxon>Ecdysozoa</taxon>
        <taxon>Arthropoda</taxon>
        <taxon>Hexapoda</taxon>
        <taxon>Insecta</taxon>
        <taxon>Pterygota</taxon>
        <taxon>Neoptera</taxon>
        <taxon>Endopterygota</taxon>
        <taxon>Coleoptera</taxon>
        <taxon>Polyphaga</taxon>
        <taxon>Scarabaeiformia</taxon>
        <taxon>Scarabaeidae</taxon>
        <taxon>Dynastinae</taxon>
        <taxon>Oryctes</taxon>
    </lineage>
</organism>